<keyword evidence="1" id="KW-1133">Transmembrane helix</keyword>
<dbReference type="Proteomes" id="UP000001660">
    <property type="component" value="Chromosome"/>
</dbReference>
<evidence type="ECO:0000256" key="1">
    <source>
        <dbReference type="SAM" id="Phobius"/>
    </source>
</evidence>
<protein>
    <recommendedName>
        <fullName evidence="4">HEAT repeat domain-containing protein</fullName>
    </recommendedName>
</protein>
<dbReference type="GO" id="GO:0016491">
    <property type="term" value="F:oxidoreductase activity"/>
    <property type="evidence" value="ECO:0007669"/>
    <property type="project" value="TreeGrafter"/>
</dbReference>
<evidence type="ECO:0008006" key="4">
    <source>
        <dbReference type="Google" id="ProtNLM"/>
    </source>
</evidence>
<dbReference type="SMART" id="SM00567">
    <property type="entry name" value="EZ_HEAT"/>
    <property type="match status" value="6"/>
</dbReference>
<gene>
    <name evidence="2" type="ORF">NIDE0256</name>
</gene>
<sequence length="281" mass="30081">MAVSIPLKSVIPIRRAPSMRAYFPFHFLVYLLLCSVVYGCYVDTPSVEPETVSRRLMELLADPDSDVRRTAAEALGKVGHKSSTGSLIVALDDPDARVREAAALALGRLGDGKSGMALAWHLADSAEPVRMASALALGEIEFSADREAQTLAVLRHPQGSARLAATRALLSLDTVSLSADLINALRDSDARVRQGAAAALGETGNLGAVSHLRSLLRTDVAASVRAEAAFRLGKIGDHAVLAELSRVVEADPDMRVRGWARWAVQQITLSHEFGSERQPSQ</sequence>
<proteinExistence type="predicted"/>
<dbReference type="AlphaFoldDB" id="D8P9X8"/>
<dbReference type="Pfam" id="PF13646">
    <property type="entry name" value="HEAT_2"/>
    <property type="match status" value="2"/>
</dbReference>
<dbReference type="SUPFAM" id="SSF48371">
    <property type="entry name" value="ARM repeat"/>
    <property type="match status" value="1"/>
</dbReference>
<reference evidence="2 3" key="1">
    <citation type="journal article" date="2010" name="Proc. Natl. Acad. Sci. U.S.A.">
        <title>A Nitrospira metagenome illuminates the physiology and evolution of globally important nitrite-oxidizing bacteria.</title>
        <authorList>
            <person name="Lucker S."/>
            <person name="Wagner M."/>
            <person name="Maixner F."/>
            <person name="Pelletier E."/>
            <person name="Koch H."/>
            <person name="Vacherie B."/>
            <person name="Rattei T."/>
            <person name="Sinninghe Damste J."/>
            <person name="Spieck E."/>
            <person name="Le Paslier D."/>
            <person name="Daims H."/>
        </authorList>
    </citation>
    <scope>NUCLEOTIDE SEQUENCE [LARGE SCALE GENOMIC DNA]</scope>
</reference>
<dbReference type="InterPro" id="IPR004155">
    <property type="entry name" value="PBS_lyase_HEAT"/>
</dbReference>
<dbReference type="eggNOG" id="COG1413">
    <property type="taxonomic scope" value="Bacteria"/>
</dbReference>
<dbReference type="Gene3D" id="1.25.10.10">
    <property type="entry name" value="Leucine-rich Repeat Variant"/>
    <property type="match status" value="2"/>
</dbReference>
<accession>D8P9X8</accession>
<dbReference type="HOGENOM" id="CLU_989321_0_0_0"/>
<dbReference type="OrthoDB" id="434212at2"/>
<keyword evidence="1" id="KW-0472">Membrane</keyword>
<dbReference type="EMBL" id="FP929003">
    <property type="protein sequence ID" value="CBK40037.1"/>
    <property type="molecule type" value="Genomic_DNA"/>
</dbReference>
<keyword evidence="3" id="KW-1185">Reference proteome</keyword>
<dbReference type="KEGG" id="nde:NIDE0256"/>
<name>D8P9X8_9BACT</name>
<evidence type="ECO:0000313" key="3">
    <source>
        <dbReference type="Proteomes" id="UP000001660"/>
    </source>
</evidence>
<dbReference type="STRING" id="330214.NIDE0256"/>
<organism evidence="2 3">
    <name type="scientific">Nitrospira defluvii</name>
    <dbReference type="NCBI Taxonomy" id="330214"/>
    <lineage>
        <taxon>Bacteria</taxon>
        <taxon>Pseudomonadati</taxon>
        <taxon>Nitrospirota</taxon>
        <taxon>Nitrospiria</taxon>
        <taxon>Nitrospirales</taxon>
        <taxon>Nitrospiraceae</taxon>
        <taxon>Nitrospira</taxon>
    </lineage>
</organism>
<dbReference type="InterPro" id="IPR011989">
    <property type="entry name" value="ARM-like"/>
</dbReference>
<keyword evidence="1" id="KW-0812">Transmembrane</keyword>
<feature type="transmembrane region" description="Helical" evidence="1">
    <location>
        <begin position="21"/>
        <end position="39"/>
    </location>
</feature>
<dbReference type="PANTHER" id="PTHR12697:SF5">
    <property type="entry name" value="DEOXYHYPUSINE HYDROXYLASE"/>
    <property type="match status" value="1"/>
</dbReference>
<evidence type="ECO:0000313" key="2">
    <source>
        <dbReference type="EMBL" id="CBK40037.1"/>
    </source>
</evidence>
<dbReference type="InterPro" id="IPR016024">
    <property type="entry name" value="ARM-type_fold"/>
</dbReference>
<dbReference type="PANTHER" id="PTHR12697">
    <property type="entry name" value="PBS LYASE HEAT-LIKE PROTEIN"/>
    <property type="match status" value="1"/>
</dbReference>